<dbReference type="Proteomes" id="UP000246058">
    <property type="component" value="Chromosome"/>
</dbReference>
<evidence type="ECO:0000313" key="2">
    <source>
        <dbReference type="EMBL" id="AWN38306.1"/>
    </source>
</evidence>
<dbReference type="RefSeq" id="WP_109953463.1">
    <property type="nucleotide sequence ID" value="NZ_CP029551.1"/>
</dbReference>
<evidence type="ECO:0000313" key="3">
    <source>
        <dbReference type="Proteomes" id="UP000246058"/>
    </source>
</evidence>
<name>A0A2U8VYZ4_9HYPH</name>
<evidence type="ECO:0000256" key="1">
    <source>
        <dbReference type="SAM" id="Phobius"/>
    </source>
</evidence>
<dbReference type="AlphaFoldDB" id="A0A2U8VYZ4"/>
<keyword evidence="1" id="KW-0472">Membrane</keyword>
<sequence length="97" mass="10541">MSALDWFGLTLAFLAPLPPERPIPPEPMRGSALAAALVIGSICLVMILPMVMIWSFHRPEGDFRRHCEARGGLVRPTYLDGSGPQRCDLGGRHSTAS</sequence>
<accession>A0A2U8VYZ4</accession>
<dbReference type="KEGG" id="meti:DK427_23290"/>
<proteinExistence type="predicted"/>
<keyword evidence="1" id="KW-0812">Transmembrane</keyword>
<protein>
    <submittedName>
        <fullName evidence="2">Uncharacterized protein</fullName>
    </submittedName>
</protein>
<organism evidence="2 3">
    <name type="scientific">Methylobacterium radiodurans</name>
    <dbReference type="NCBI Taxonomy" id="2202828"/>
    <lineage>
        <taxon>Bacteria</taxon>
        <taxon>Pseudomonadati</taxon>
        <taxon>Pseudomonadota</taxon>
        <taxon>Alphaproteobacteria</taxon>
        <taxon>Hyphomicrobiales</taxon>
        <taxon>Methylobacteriaceae</taxon>
        <taxon>Methylobacterium</taxon>
    </lineage>
</organism>
<keyword evidence="3" id="KW-1185">Reference proteome</keyword>
<dbReference type="EMBL" id="CP029551">
    <property type="protein sequence ID" value="AWN38306.1"/>
    <property type="molecule type" value="Genomic_DNA"/>
</dbReference>
<gene>
    <name evidence="2" type="ORF">DK427_23290</name>
</gene>
<keyword evidence="1" id="KW-1133">Transmembrane helix</keyword>
<dbReference type="OrthoDB" id="8004084at2"/>
<reference evidence="2 3" key="1">
    <citation type="submission" date="2018-05" db="EMBL/GenBank/DDBJ databases">
        <title>Complete Genome Sequence of Methylobacterium sp. 17Sr1-43.</title>
        <authorList>
            <person name="Srinivasan S."/>
        </authorList>
    </citation>
    <scope>NUCLEOTIDE SEQUENCE [LARGE SCALE GENOMIC DNA]</scope>
    <source>
        <strain evidence="2 3">17Sr1-43</strain>
    </source>
</reference>
<feature type="transmembrane region" description="Helical" evidence="1">
    <location>
        <begin position="32"/>
        <end position="56"/>
    </location>
</feature>